<accession>A0ABV0F2A4</accession>
<protein>
    <submittedName>
        <fullName evidence="2">Uncharacterized protein</fullName>
    </submittedName>
</protein>
<organism evidence="2 3">
    <name type="scientific">Enterococcus diestrammenae</name>
    <dbReference type="NCBI Taxonomy" id="1155073"/>
    <lineage>
        <taxon>Bacteria</taxon>
        <taxon>Bacillati</taxon>
        <taxon>Bacillota</taxon>
        <taxon>Bacilli</taxon>
        <taxon>Lactobacillales</taxon>
        <taxon>Enterococcaceae</taxon>
        <taxon>Enterococcus</taxon>
    </lineage>
</organism>
<gene>
    <name evidence="2" type="ORF">BAU18_000761</name>
</gene>
<name>A0ABV0F2A4_9ENTE</name>
<comment type="caution">
    <text evidence="2">The sequence shown here is derived from an EMBL/GenBank/DDBJ whole genome shotgun (WGS) entry which is preliminary data.</text>
</comment>
<dbReference type="EMBL" id="MAEI02000001">
    <property type="protein sequence ID" value="MEO1781182.1"/>
    <property type="molecule type" value="Genomic_DNA"/>
</dbReference>
<evidence type="ECO:0000256" key="1">
    <source>
        <dbReference type="SAM" id="Phobius"/>
    </source>
</evidence>
<keyword evidence="1" id="KW-1133">Transmembrane helix</keyword>
<dbReference type="RefSeq" id="WP_161870786.1">
    <property type="nucleotide sequence ID" value="NZ_MAEI02000001.1"/>
</dbReference>
<reference evidence="3" key="1">
    <citation type="submission" date="2016-06" db="EMBL/GenBank/DDBJ databases">
        <title>Four novel species of enterococci isolated from chicken manure.</title>
        <authorList>
            <person name="Van Tyne D."/>
        </authorList>
    </citation>
    <scope>NUCLEOTIDE SEQUENCE [LARGE SCALE GENOMIC DNA]</scope>
    <source>
        <strain evidence="3">JM9A</strain>
    </source>
</reference>
<keyword evidence="1" id="KW-0812">Transmembrane</keyword>
<evidence type="ECO:0000313" key="2">
    <source>
        <dbReference type="EMBL" id="MEO1781182.1"/>
    </source>
</evidence>
<feature type="transmembrane region" description="Helical" evidence="1">
    <location>
        <begin position="138"/>
        <end position="156"/>
    </location>
</feature>
<sequence>MTDFEKDYPRLASWLRGKGQRQPDPRQQGIAHWGIVLALASLAAADFRWQVVMIACLIGITALFKGPGMLFAGVLYAALVSLLPPLGVLVTAFFFFLSLWQLQKTWRFYLFASAYFAYPLLLSLVEALGWLPPEWGRYGGVLVGMIWVHFALVRLYQRGSDSRSLALALFTAPFDGLLLLLPKRFKKRFPDYQTAQALALANRGKKPVKIHRKSFFINKIK</sequence>
<keyword evidence="3" id="KW-1185">Reference proteome</keyword>
<feature type="transmembrane region" description="Helical" evidence="1">
    <location>
        <begin position="76"/>
        <end position="102"/>
    </location>
</feature>
<keyword evidence="1" id="KW-0472">Membrane</keyword>
<reference evidence="2 3" key="2">
    <citation type="submission" date="2024-02" db="EMBL/GenBank/DDBJ databases">
        <title>The Genome Sequence of Enterococcus diestrammenae JM9A.</title>
        <authorList>
            <person name="Earl A."/>
            <person name="Manson A."/>
            <person name="Gilmore M."/>
            <person name="Sanders J."/>
            <person name="Shea T."/>
            <person name="Howe W."/>
            <person name="Livny J."/>
            <person name="Cuomo C."/>
            <person name="Neafsey D."/>
            <person name="Birren B."/>
        </authorList>
    </citation>
    <scope>NUCLEOTIDE SEQUENCE [LARGE SCALE GENOMIC DNA]</scope>
    <source>
        <strain evidence="2 3">JM9A</strain>
    </source>
</reference>
<proteinExistence type="predicted"/>
<feature type="transmembrane region" description="Helical" evidence="1">
    <location>
        <begin position="47"/>
        <end position="64"/>
    </location>
</feature>
<feature type="transmembrane region" description="Helical" evidence="1">
    <location>
        <begin position="108"/>
        <end position="131"/>
    </location>
</feature>
<dbReference type="Proteomes" id="UP001429357">
    <property type="component" value="Unassembled WGS sequence"/>
</dbReference>
<evidence type="ECO:0000313" key="3">
    <source>
        <dbReference type="Proteomes" id="UP001429357"/>
    </source>
</evidence>